<dbReference type="Pfam" id="PF05773">
    <property type="entry name" value="RWD"/>
    <property type="match status" value="1"/>
</dbReference>
<organism evidence="3 4">
    <name type="scientific">Molorchus minor</name>
    <dbReference type="NCBI Taxonomy" id="1323400"/>
    <lineage>
        <taxon>Eukaryota</taxon>
        <taxon>Metazoa</taxon>
        <taxon>Ecdysozoa</taxon>
        <taxon>Arthropoda</taxon>
        <taxon>Hexapoda</taxon>
        <taxon>Insecta</taxon>
        <taxon>Pterygota</taxon>
        <taxon>Neoptera</taxon>
        <taxon>Endopterygota</taxon>
        <taxon>Coleoptera</taxon>
        <taxon>Polyphaga</taxon>
        <taxon>Cucujiformia</taxon>
        <taxon>Chrysomeloidea</taxon>
        <taxon>Cerambycidae</taxon>
        <taxon>Lamiinae</taxon>
        <taxon>Monochamini</taxon>
        <taxon>Molorchus</taxon>
    </lineage>
</organism>
<dbReference type="PANTHER" id="PTHR15955:SF8">
    <property type="entry name" value="RWD DOMAIN-CONTAINING PROTEIN 2B-RELATED"/>
    <property type="match status" value="1"/>
</dbReference>
<evidence type="ECO:0000313" key="4">
    <source>
        <dbReference type="Proteomes" id="UP001162164"/>
    </source>
</evidence>
<dbReference type="InterPro" id="IPR017359">
    <property type="entry name" value="Phi-like"/>
</dbReference>
<comment type="caution">
    <text evidence="3">The sequence shown here is derived from an EMBL/GenBank/DDBJ whole genome shotgun (WGS) entry which is preliminary data.</text>
</comment>
<dbReference type="PROSITE" id="PS50908">
    <property type="entry name" value="RWD"/>
    <property type="match status" value="1"/>
</dbReference>
<evidence type="ECO:0000313" key="3">
    <source>
        <dbReference type="EMBL" id="KAJ8966199.1"/>
    </source>
</evidence>
<dbReference type="InterPro" id="IPR006575">
    <property type="entry name" value="RWD_dom"/>
</dbReference>
<dbReference type="PANTHER" id="PTHR15955">
    <property type="entry name" value="RWD DOMAIN CONTAINING PROTEIN 2"/>
    <property type="match status" value="1"/>
</dbReference>
<dbReference type="CDD" id="cd23829">
    <property type="entry name" value="RWD_RWDD2"/>
    <property type="match status" value="1"/>
</dbReference>
<evidence type="ECO:0000259" key="2">
    <source>
        <dbReference type="PROSITE" id="PS50908"/>
    </source>
</evidence>
<feature type="domain" description="Ig-like" evidence="1">
    <location>
        <begin position="114"/>
        <end position="204"/>
    </location>
</feature>
<dbReference type="InterPro" id="IPR016135">
    <property type="entry name" value="UBQ-conjugating_enzyme/RWD"/>
</dbReference>
<dbReference type="Proteomes" id="UP001162164">
    <property type="component" value="Unassembled WGS sequence"/>
</dbReference>
<dbReference type="InterPro" id="IPR007110">
    <property type="entry name" value="Ig-like_dom"/>
</dbReference>
<evidence type="ECO:0000259" key="1">
    <source>
        <dbReference type="PROSITE" id="PS50835"/>
    </source>
</evidence>
<gene>
    <name evidence="3" type="ORF">NQ317_005341</name>
</gene>
<dbReference type="SUPFAM" id="SSF54495">
    <property type="entry name" value="UBC-like"/>
    <property type="match status" value="1"/>
</dbReference>
<name>A0ABQ9IUP4_9CUCU</name>
<keyword evidence="4" id="KW-1185">Reference proteome</keyword>
<accession>A0ABQ9IUP4</accession>
<sequence>MEEENLMRLACPCLNIVGAPLLKLLTGKVQQFERQCGRAAKENLDTQLVELESLQSVFYNPGEIRVEDLTTLSDMKNYVCKKFTYVPQYLDLTIKVLVDELKFELCLTLPHEYPHVQPEIFVRNHTLNREGHVQLNKDLCEYVAGVEKGEPCIFSAVSWLQDNAQNMWPKTKRREIVDLANPLLHISGFCMPGESEGDFGGYTC</sequence>
<proteinExistence type="predicted"/>
<reference evidence="3" key="1">
    <citation type="journal article" date="2023" name="Insect Mol. Biol.">
        <title>Genome sequencing provides insights into the evolution of gene families encoding plant cell wall-degrading enzymes in longhorned beetles.</title>
        <authorList>
            <person name="Shin N.R."/>
            <person name="Okamura Y."/>
            <person name="Kirsch R."/>
            <person name="Pauchet Y."/>
        </authorList>
    </citation>
    <scope>NUCLEOTIDE SEQUENCE</scope>
    <source>
        <strain evidence="3">MMC_N1</strain>
    </source>
</reference>
<evidence type="ECO:0008006" key="5">
    <source>
        <dbReference type="Google" id="ProtNLM"/>
    </source>
</evidence>
<dbReference type="PROSITE" id="PS50835">
    <property type="entry name" value="IG_LIKE"/>
    <property type="match status" value="1"/>
</dbReference>
<feature type="domain" description="RWD" evidence="2">
    <location>
        <begin position="49"/>
        <end position="167"/>
    </location>
</feature>
<protein>
    <recommendedName>
        <fullName evidence="5">RWD domain-containing protein</fullName>
    </recommendedName>
</protein>
<dbReference type="Gene3D" id="3.10.110.10">
    <property type="entry name" value="Ubiquitin Conjugating Enzyme"/>
    <property type="match status" value="1"/>
</dbReference>
<dbReference type="EMBL" id="JAPWTJ010002417">
    <property type="protein sequence ID" value="KAJ8966199.1"/>
    <property type="molecule type" value="Genomic_DNA"/>
</dbReference>